<name>A0A2K3MDI6_TRIPR</name>
<reference evidence="4 5" key="1">
    <citation type="journal article" date="2014" name="Am. J. Bot.">
        <title>Genome assembly and annotation for red clover (Trifolium pratense; Fabaceae).</title>
        <authorList>
            <person name="Istvanek J."/>
            <person name="Jaros M."/>
            <person name="Krenek A."/>
            <person name="Repkova J."/>
        </authorList>
    </citation>
    <scope>NUCLEOTIDE SEQUENCE [LARGE SCALE GENOMIC DNA]</scope>
    <source>
        <strain evidence="5">cv. Tatra</strain>
        <tissue evidence="4">Young leaves</tissue>
    </source>
</reference>
<dbReference type="AlphaFoldDB" id="A0A2K3MDI6"/>
<accession>A0A2K3MDI6</accession>
<evidence type="ECO:0000259" key="2">
    <source>
        <dbReference type="Pfam" id="PF07727"/>
    </source>
</evidence>
<dbReference type="InterPro" id="IPR043502">
    <property type="entry name" value="DNA/RNA_pol_sf"/>
</dbReference>
<dbReference type="STRING" id="57577.A0A2K3MDI6"/>
<dbReference type="Pfam" id="PF25597">
    <property type="entry name" value="SH3_retrovirus"/>
    <property type="match status" value="1"/>
</dbReference>
<dbReference type="InterPro" id="IPR057670">
    <property type="entry name" value="SH3_retrovirus"/>
</dbReference>
<comment type="caution">
    <text evidence="4">The sequence shown here is derived from an EMBL/GenBank/DDBJ whole genome shotgun (WGS) entry which is preliminary data.</text>
</comment>
<proteinExistence type="predicted"/>
<dbReference type="EMBL" id="ASHM01057877">
    <property type="protein sequence ID" value="PNX88851.1"/>
    <property type="molecule type" value="Genomic_DNA"/>
</dbReference>
<dbReference type="InterPro" id="IPR013103">
    <property type="entry name" value="RVT_2"/>
</dbReference>
<dbReference type="Pfam" id="PF07727">
    <property type="entry name" value="RVT_2"/>
    <property type="match status" value="1"/>
</dbReference>
<evidence type="ECO:0000259" key="3">
    <source>
        <dbReference type="Pfam" id="PF25597"/>
    </source>
</evidence>
<dbReference type="Proteomes" id="UP000236291">
    <property type="component" value="Unassembled WGS sequence"/>
</dbReference>
<organism evidence="4 5">
    <name type="scientific">Trifolium pratense</name>
    <name type="common">Red clover</name>
    <dbReference type="NCBI Taxonomy" id="57577"/>
    <lineage>
        <taxon>Eukaryota</taxon>
        <taxon>Viridiplantae</taxon>
        <taxon>Streptophyta</taxon>
        <taxon>Embryophyta</taxon>
        <taxon>Tracheophyta</taxon>
        <taxon>Spermatophyta</taxon>
        <taxon>Magnoliopsida</taxon>
        <taxon>eudicotyledons</taxon>
        <taxon>Gunneridae</taxon>
        <taxon>Pentapetalae</taxon>
        <taxon>rosids</taxon>
        <taxon>fabids</taxon>
        <taxon>Fabales</taxon>
        <taxon>Fabaceae</taxon>
        <taxon>Papilionoideae</taxon>
        <taxon>50 kb inversion clade</taxon>
        <taxon>NPAAA clade</taxon>
        <taxon>Hologalegina</taxon>
        <taxon>IRL clade</taxon>
        <taxon>Trifolieae</taxon>
        <taxon>Trifolium</taxon>
    </lineage>
</organism>
<feature type="compositionally biased region" description="Acidic residues" evidence="1">
    <location>
        <begin position="95"/>
        <end position="108"/>
    </location>
</feature>
<reference evidence="4 5" key="2">
    <citation type="journal article" date="2017" name="Front. Plant Sci.">
        <title>Gene Classification and Mining of Molecular Markers Useful in Red Clover (Trifolium pratense) Breeding.</title>
        <authorList>
            <person name="Istvanek J."/>
            <person name="Dluhosova J."/>
            <person name="Dluhos P."/>
            <person name="Patkova L."/>
            <person name="Nedelnik J."/>
            <person name="Repkova J."/>
        </authorList>
    </citation>
    <scope>NUCLEOTIDE SEQUENCE [LARGE SCALE GENOMIC DNA]</scope>
    <source>
        <strain evidence="5">cv. Tatra</strain>
        <tissue evidence="4">Young leaves</tissue>
    </source>
</reference>
<gene>
    <name evidence="4" type="ORF">L195_g044965</name>
</gene>
<feature type="region of interest" description="Disordered" evidence="1">
    <location>
        <begin position="79"/>
        <end position="121"/>
    </location>
</feature>
<evidence type="ECO:0000313" key="5">
    <source>
        <dbReference type="Proteomes" id="UP000236291"/>
    </source>
</evidence>
<dbReference type="SUPFAM" id="SSF56672">
    <property type="entry name" value="DNA/RNA polymerases"/>
    <property type="match status" value="1"/>
</dbReference>
<protein>
    <submittedName>
        <fullName evidence="4">Copia-type polyprotein</fullName>
    </submittedName>
</protein>
<feature type="domain" description="Reverse transcriptase Ty1/copia-type" evidence="2">
    <location>
        <begin position="228"/>
        <end position="365"/>
    </location>
</feature>
<sequence>MYLMFTGKKLDPKSIKCIHLGVSEESKAYKLYDPIQKKIIISRDVVFDEKQGWKWNEKGDKKEIQLIDDNVDGSVQVEPVAEDPVTTEPAVQSDSDMDTTSEEDDDNIENALGQRARKPPGWMRDYVTGSELQEEEQLQNLAVFCNSEDPTCFEEAVKLAVWREAMDQEIESIERNGTWELTDLPQGMKKIGVKWVYKTKYNEQVFAPVARWDTIRTILALAASHGYNKQEGKVYKLKKALYGLKQAPRAWYSKIESYFAQEKFQKCPHEHTLFIKKDSKKNILIVSLYVDDLIFTGSNEDMFEEFKTSMKSKFSMTDLGKMRFFLGVEVKQFNEGIFICQQKYAKELLLRFKMDQCNKVCSPMVPGNKLIRDENGKLIDATNYRQMTGCLMYLLATRPDLTFS</sequence>
<evidence type="ECO:0000313" key="4">
    <source>
        <dbReference type="EMBL" id="PNX88851.1"/>
    </source>
</evidence>
<feature type="domain" description="Retroviral polymerase SH3-like" evidence="3">
    <location>
        <begin position="7"/>
        <end position="58"/>
    </location>
</feature>
<evidence type="ECO:0000256" key="1">
    <source>
        <dbReference type="SAM" id="MobiDB-lite"/>
    </source>
</evidence>
<feature type="non-terminal residue" evidence="4">
    <location>
        <position position="404"/>
    </location>
</feature>